<proteinExistence type="predicted"/>
<keyword evidence="1" id="KW-0805">Transcription regulation</keyword>
<evidence type="ECO:0000256" key="2">
    <source>
        <dbReference type="ARBA" id="ARBA00023125"/>
    </source>
</evidence>
<dbReference type="SUPFAM" id="SSF47413">
    <property type="entry name" value="lambda repressor-like DNA-binding domains"/>
    <property type="match status" value="1"/>
</dbReference>
<feature type="domain" description="HTH lacI-type" evidence="4">
    <location>
        <begin position="1"/>
        <end position="55"/>
    </location>
</feature>
<dbReference type="SUPFAM" id="SSF53822">
    <property type="entry name" value="Periplasmic binding protein-like I"/>
    <property type="match status" value="1"/>
</dbReference>
<evidence type="ECO:0000256" key="3">
    <source>
        <dbReference type="ARBA" id="ARBA00023163"/>
    </source>
</evidence>
<dbReference type="PANTHER" id="PTHR30146:SF109">
    <property type="entry name" value="HTH-TYPE TRANSCRIPTIONAL REGULATOR GALS"/>
    <property type="match status" value="1"/>
</dbReference>
<accession>A0A942Z652</accession>
<dbReference type="SMART" id="SM00354">
    <property type="entry name" value="HTH_LACI"/>
    <property type="match status" value="1"/>
</dbReference>
<dbReference type="CDD" id="cd01392">
    <property type="entry name" value="HTH_LacI"/>
    <property type="match status" value="1"/>
</dbReference>
<organism evidence="5 6">
    <name type="scientific">Lederbergia citrea</name>
    <dbReference type="NCBI Taxonomy" id="2833581"/>
    <lineage>
        <taxon>Bacteria</taxon>
        <taxon>Bacillati</taxon>
        <taxon>Bacillota</taxon>
        <taxon>Bacilli</taxon>
        <taxon>Bacillales</taxon>
        <taxon>Bacillaceae</taxon>
        <taxon>Lederbergia</taxon>
    </lineage>
</organism>
<dbReference type="Pfam" id="PF13377">
    <property type="entry name" value="Peripla_BP_3"/>
    <property type="match status" value="1"/>
</dbReference>
<dbReference type="CDD" id="cd06267">
    <property type="entry name" value="PBP1_LacI_sugar_binding-like"/>
    <property type="match status" value="1"/>
</dbReference>
<dbReference type="InterPro" id="IPR046335">
    <property type="entry name" value="LacI/GalR-like_sensor"/>
</dbReference>
<keyword evidence="3" id="KW-0804">Transcription</keyword>
<dbReference type="AlphaFoldDB" id="A0A942Z652"/>
<dbReference type="EMBL" id="JAGYPN010000003">
    <property type="protein sequence ID" value="MBS4224130.1"/>
    <property type="molecule type" value="Genomic_DNA"/>
</dbReference>
<dbReference type="RefSeq" id="WP_213099176.1">
    <property type="nucleotide sequence ID" value="NZ_JAGYPK010000003.1"/>
</dbReference>
<dbReference type="Gene3D" id="3.40.50.2300">
    <property type="match status" value="2"/>
</dbReference>
<keyword evidence="2 5" id="KW-0238">DNA-binding</keyword>
<dbReference type="GO" id="GO:0000976">
    <property type="term" value="F:transcription cis-regulatory region binding"/>
    <property type="evidence" value="ECO:0007669"/>
    <property type="project" value="TreeGrafter"/>
</dbReference>
<dbReference type="Proteomes" id="UP000676456">
    <property type="component" value="Unassembled WGS sequence"/>
</dbReference>
<protein>
    <submittedName>
        <fullName evidence="5">LacI family DNA-binding transcriptional regulator</fullName>
    </submittedName>
</protein>
<dbReference type="InterPro" id="IPR010982">
    <property type="entry name" value="Lambda_DNA-bd_dom_sf"/>
</dbReference>
<sequence length="335" mass="37890">MTRKEVAARAGVSTSTVSRVVNGDKHVSEEARKRVLASIEELRYIPNRAARGLRTKTYKQISCITPSITNSFFSEILSGVEERTAERGYSLSLHIITKENLDSLSVFNEGLYDGLIVLAPFEMRKIIHLEDLTKKFPLSLYWDKKEQTNIPHVFIDLEKAMSKSVQNLIDNGHENIIFLGPNIEDQYENPRLLGYKETMIKNGLDIQDYYLNFIEQYEDSMTNGYLQVKKLINKNKSFTAIAASNDLLAAGAIRAIVESSKKIPEDISVMGMDNIELSSIVTPTLSTMDIPKKEIGRKLADQLITQINGEKPVDQVVEFDVQLINRESVKNRLTM</sequence>
<dbReference type="GO" id="GO:0003700">
    <property type="term" value="F:DNA-binding transcription factor activity"/>
    <property type="evidence" value="ECO:0007669"/>
    <property type="project" value="TreeGrafter"/>
</dbReference>
<dbReference type="Pfam" id="PF00356">
    <property type="entry name" value="LacI"/>
    <property type="match status" value="1"/>
</dbReference>
<evidence type="ECO:0000256" key="1">
    <source>
        <dbReference type="ARBA" id="ARBA00023015"/>
    </source>
</evidence>
<gene>
    <name evidence="5" type="ORF">KHA91_15520</name>
</gene>
<dbReference type="InterPro" id="IPR000843">
    <property type="entry name" value="HTH_LacI"/>
</dbReference>
<evidence type="ECO:0000313" key="5">
    <source>
        <dbReference type="EMBL" id="MBS4224130.1"/>
    </source>
</evidence>
<keyword evidence="6" id="KW-1185">Reference proteome</keyword>
<dbReference type="Gene3D" id="1.10.260.40">
    <property type="entry name" value="lambda repressor-like DNA-binding domains"/>
    <property type="match status" value="1"/>
</dbReference>
<reference evidence="5 6" key="1">
    <citation type="submission" date="2021-05" db="EMBL/GenBank/DDBJ databases">
        <title>Novel Bacillus species.</title>
        <authorList>
            <person name="Liu G."/>
        </authorList>
    </citation>
    <scope>NUCLEOTIDE SEQUENCE [LARGE SCALE GENOMIC DNA]</scope>
    <source>
        <strain evidence="5 6">FJAT-49682</strain>
    </source>
</reference>
<name>A0A942Z652_9BACI</name>
<dbReference type="PANTHER" id="PTHR30146">
    <property type="entry name" value="LACI-RELATED TRANSCRIPTIONAL REPRESSOR"/>
    <property type="match status" value="1"/>
</dbReference>
<dbReference type="PROSITE" id="PS50932">
    <property type="entry name" value="HTH_LACI_2"/>
    <property type="match status" value="1"/>
</dbReference>
<evidence type="ECO:0000313" key="6">
    <source>
        <dbReference type="Proteomes" id="UP000676456"/>
    </source>
</evidence>
<comment type="caution">
    <text evidence="5">The sequence shown here is derived from an EMBL/GenBank/DDBJ whole genome shotgun (WGS) entry which is preliminary data.</text>
</comment>
<evidence type="ECO:0000259" key="4">
    <source>
        <dbReference type="PROSITE" id="PS50932"/>
    </source>
</evidence>
<dbReference type="InterPro" id="IPR028082">
    <property type="entry name" value="Peripla_BP_I"/>
</dbReference>